<organism evidence="9 10">
    <name type="scientific">Drosophila virilis</name>
    <name type="common">Fruit fly</name>
    <dbReference type="NCBI Taxonomy" id="7244"/>
    <lineage>
        <taxon>Eukaryota</taxon>
        <taxon>Metazoa</taxon>
        <taxon>Ecdysozoa</taxon>
        <taxon>Arthropoda</taxon>
        <taxon>Hexapoda</taxon>
        <taxon>Insecta</taxon>
        <taxon>Pterygota</taxon>
        <taxon>Neoptera</taxon>
        <taxon>Endopterygota</taxon>
        <taxon>Diptera</taxon>
        <taxon>Brachycera</taxon>
        <taxon>Muscomorpha</taxon>
        <taxon>Ephydroidea</taxon>
        <taxon>Drosophilidae</taxon>
        <taxon>Drosophila</taxon>
    </lineage>
</organism>
<evidence type="ECO:0000313" key="10">
    <source>
        <dbReference type="Proteomes" id="UP000008792"/>
    </source>
</evidence>
<feature type="compositionally biased region" description="Low complexity" evidence="7">
    <location>
        <begin position="300"/>
        <end position="318"/>
    </location>
</feature>
<keyword evidence="5" id="KW-0027">Amidation</keyword>
<evidence type="ECO:0000256" key="7">
    <source>
        <dbReference type="SAM" id="MobiDB-lite"/>
    </source>
</evidence>
<dbReference type="Pfam" id="PF01581">
    <property type="entry name" value="FARP"/>
    <property type="match status" value="7"/>
</dbReference>
<evidence type="ECO:0000256" key="5">
    <source>
        <dbReference type="ARBA" id="ARBA00022815"/>
    </source>
</evidence>
<dbReference type="STRING" id="7244.B4LP43"/>
<sequence>MGIALMFLLALYQMQSAIHSEIIETPSSYNDNSLLEAAAEEPNSRATASESDLLDGLMSTDNPNPEQQTELEFRYPISAIGIDYAKNSVVLRFQKHARKQNFKYDPDYEMKRKSLQDNFMHFGKRQAEQLPQATGPGYYEAVKRAAMDRYGRDPKQDFMRFGRAPPSDFMRFGRAPSDFMRFGRDPSQDFMRFGRSDNFMRFGRNLNFHEELRSPKQDFMRFGRPDNFMRFGRSAPTEFERNGKMDSNFMRFGKRSGVMAKLTKSQLQQNKLTTADGKQQPAEEGNPTDKAISMLFNKHQQQQQQQGQQLQQQQGQRLQQEERQQMKSSAEQNNLEEASVEQFYEP</sequence>
<dbReference type="InterPro" id="IPR051041">
    <property type="entry name" value="FMRFamide-related_np"/>
</dbReference>
<feature type="region of interest" description="Disordered" evidence="7">
    <location>
        <begin position="297"/>
        <end position="346"/>
    </location>
</feature>
<evidence type="ECO:0000256" key="1">
    <source>
        <dbReference type="ARBA" id="ARBA00004613"/>
    </source>
</evidence>
<evidence type="ECO:0000256" key="6">
    <source>
        <dbReference type="ARBA" id="ARBA00023320"/>
    </source>
</evidence>
<comment type="subcellular location">
    <subcellularLocation>
        <location evidence="1">Secreted</location>
    </subcellularLocation>
</comment>
<dbReference type="CTD" id="36030"/>
<dbReference type="FunCoup" id="B4LP43">
    <property type="interactions" value="70"/>
</dbReference>
<comment type="similarity">
    <text evidence="2">Belongs to the FARP (FMRFamide related peptide) family.</text>
</comment>
<dbReference type="OrthoDB" id="5813613at2759"/>
<dbReference type="PANTHER" id="PTHR20986:SF22">
    <property type="entry name" value="FMRFAMIDE-RELATED PEPTIDES"/>
    <property type="match status" value="1"/>
</dbReference>
<keyword evidence="6" id="KW-0527">Neuropeptide</keyword>
<dbReference type="KEGG" id="dvi:6625712"/>
<dbReference type="EMBL" id="CH940648">
    <property type="protein sequence ID" value="EDW62237.1"/>
    <property type="molecule type" value="Genomic_DNA"/>
</dbReference>
<accession>B4LP43</accession>
<evidence type="ECO:0000313" key="9">
    <source>
        <dbReference type="EMBL" id="EDW62237.1"/>
    </source>
</evidence>
<feature type="chain" id="PRO_5002816393" evidence="8">
    <location>
        <begin position="21"/>
        <end position="346"/>
    </location>
</feature>
<name>B4LP43_DROVI</name>
<dbReference type="Proteomes" id="UP000008792">
    <property type="component" value="Unassembled WGS sequence"/>
</dbReference>
<feature type="region of interest" description="Disordered" evidence="7">
    <location>
        <begin position="38"/>
        <end position="67"/>
    </location>
</feature>
<dbReference type="GO" id="GO:0005576">
    <property type="term" value="C:extracellular region"/>
    <property type="evidence" value="ECO:0007669"/>
    <property type="project" value="UniProtKB-SubCell"/>
</dbReference>
<dbReference type="PANTHER" id="PTHR20986">
    <property type="entry name" value="FMRFAMIDE-RELATED PEPTIDES"/>
    <property type="match status" value="1"/>
</dbReference>
<dbReference type="InterPro" id="IPR002544">
    <property type="entry name" value="FMRFamid-related_peptide-like"/>
</dbReference>
<dbReference type="OMA" id="DQTELEF"/>
<keyword evidence="3" id="KW-0964">Secreted</keyword>
<dbReference type="HOGENOM" id="CLU_045740_0_0_1"/>
<dbReference type="InParanoid" id="B4LP43"/>
<proteinExistence type="inferred from homology"/>
<feature type="compositionally biased region" description="Polar residues" evidence="7">
    <location>
        <begin position="326"/>
        <end position="336"/>
    </location>
</feature>
<gene>
    <name evidence="9" type="primary">Dvir\Fmrf</name>
    <name evidence="9" type="ORF">Dvir_GJ22482</name>
</gene>
<keyword evidence="8" id="KW-0732">Signal</keyword>
<keyword evidence="10" id="KW-1185">Reference proteome</keyword>
<keyword evidence="4" id="KW-0677">Repeat</keyword>
<dbReference type="AlphaFoldDB" id="B4LP43"/>
<protein>
    <submittedName>
        <fullName evidence="9">FMRFamide-related</fullName>
    </submittedName>
</protein>
<feature type="signal peptide" evidence="8">
    <location>
        <begin position="1"/>
        <end position="20"/>
    </location>
</feature>
<evidence type="ECO:0000256" key="3">
    <source>
        <dbReference type="ARBA" id="ARBA00022525"/>
    </source>
</evidence>
<dbReference type="PhylomeDB" id="B4LP43"/>
<evidence type="ECO:0000256" key="4">
    <source>
        <dbReference type="ARBA" id="ARBA00022737"/>
    </source>
</evidence>
<dbReference type="GeneID" id="6625712"/>
<dbReference type="GO" id="GO:0007218">
    <property type="term" value="P:neuropeptide signaling pathway"/>
    <property type="evidence" value="ECO:0007669"/>
    <property type="project" value="UniProtKB-KW"/>
</dbReference>
<evidence type="ECO:0000256" key="8">
    <source>
        <dbReference type="SAM" id="SignalP"/>
    </source>
</evidence>
<reference evidence="9 10" key="1">
    <citation type="journal article" date="2007" name="Nature">
        <title>Evolution of genes and genomes on the Drosophila phylogeny.</title>
        <authorList>
            <consortium name="Drosophila 12 Genomes Consortium"/>
            <person name="Clark A.G."/>
            <person name="Eisen M.B."/>
            <person name="Smith D.R."/>
            <person name="Bergman C.M."/>
            <person name="Oliver B."/>
            <person name="Markow T.A."/>
            <person name="Kaufman T.C."/>
            <person name="Kellis M."/>
            <person name="Gelbart W."/>
            <person name="Iyer V.N."/>
            <person name="Pollard D.A."/>
            <person name="Sackton T.B."/>
            <person name="Larracuente A.M."/>
            <person name="Singh N.D."/>
            <person name="Abad J.P."/>
            <person name="Abt D.N."/>
            <person name="Adryan B."/>
            <person name="Aguade M."/>
            <person name="Akashi H."/>
            <person name="Anderson W.W."/>
            <person name="Aquadro C.F."/>
            <person name="Ardell D.H."/>
            <person name="Arguello R."/>
            <person name="Artieri C.G."/>
            <person name="Barbash D.A."/>
            <person name="Barker D."/>
            <person name="Barsanti P."/>
            <person name="Batterham P."/>
            <person name="Batzoglou S."/>
            <person name="Begun D."/>
            <person name="Bhutkar A."/>
            <person name="Blanco E."/>
            <person name="Bosak S.A."/>
            <person name="Bradley R.K."/>
            <person name="Brand A.D."/>
            <person name="Brent M.R."/>
            <person name="Brooks A.N."/>
            <person name="Brown R.H."/>
            <person name="Butlin R.K."/>
            <person name="Caggese C."/>
            <person name="Calvi B.R."/>
            <person name="Bernardo de Carvalho A."/>
            <person name="Caspi A."/>
            <person name="Castrezana S."/>
            <person name="Celniker S.E."/>
            <person name="Chang J.L."/>
            <person name="Chapple C."/>
            <person name="Chatterji S."/>
            <person name="Chinwalla A."/>
            <person name="Civetta A."/>
            <person name="Clifton S.W."/>
            <person name="Comeron J.M."/>
            <person name="Costello J.C."/>
            <person name="Coyne J.A."/>
            <person name="Daub J."/>
            <person name="David R.G."/>
            <person name="Delcher A.L."/>
            <person name="Delehaunty K."/>
            <person name="Do C.B."/>
            <person name="Ebling H."/>
            <person name="Edwards K."/>
            <person name="Eickbush T."/>
            <person name="Evans J.D."/>
            <person name="Filipski A."/>
            <person name="Findeiss S."/>
            <person name="Freyhult E."/>
            <person name="Fulton L."/>
            <person name="Fulton R."/>
            <person name="Garcia A.C."/>
            <person name="Gardiner A."/>
            <person name="Garfield D.A."/>
            <person name="Garvin B.E."/>
            <person name="Gibson G."/>
            <person name="Gilbert D."/>
            <person name="Gnerre S."/>
            <person name="Godfrey J."/>
            <person name="Good R."/>
            <person name="Gotea V."/>
            <person name="Gravely B."/>
            <person name="Greenberg A.J."/>
            <person name="Griffiths-Jones S."/>
            <person name="Gross S."/>
            <person name="Guigo R."/>
            <person name="Gustafson E.A."/>
            <person name="Haerty W."/>
            <person name="Hahn M.W."/>
            <person name="Halligan D.L."/>
            <person name="Halpern A.L."/>
            <person name="Halter G.M."/>
            <person name="Han M.V."/>
            <person name="Heger A."/>
            <person name="Hillier L."/>
            <person name="Hinrichs A.S."/>
            <person name="Holmes I."/>
            <person name="Hoskins R.A."/>
            <person name="Hubisz M.J."/>
            <person name="Hultmark D."/>
            <person name="Huntley M.A."/>
            <person name="Jaffe D.B."/>
            <person name="Jagadeeshan S."/>
            <person name="Jeck W.R."/>
            <person name="Johnson J."/>
            <person name="Jones C.D."/>
            <person name="Jordan W.C."/>
            <person name="Karpen G.H."/>
            <person name="Kataoka E."/>
            <person name="Keightley P.D."/>
            <person name="Kheradpour P."/>
            <person name="Kirkness E.F."/>
            <person name="Koerich L.B."/>
            <person name="Kristiansen K."/>
            <person name="Kudrna D."/>
            <person name="Kulathinal R.J."/>
            <person name="Kumar S."/>
            <person name="Kwok R."/>
            <person name="Lander E."/>
            <person name="Langley C.H."/>
            <person name="Lapoint R."/>
            <person name="Lazzaro B.P."/>
            <person name="Lee S.J."/>
            <person name="Levesque L."/>
            <person name="Li R."/>
            <person name="Lin C.F."/>
            <person name="Lin M.F."/>
            <person name="Lindblad-Toh K."/>
            <person name="Llopart A."/>
            <person name="Long M."/>
            <person name="Low L."/>
            <person name="Lozovsky E."/>
            <person name="Lu J."/>
            <person name="Luo M."/>
            <person name="Machado C.A."/>
            <person name="Makalowski W."/>
            <person name="Marzo M."/>
            <person name="Matsuda M."/>
            <person name="Matzkin L."/>
            <person name="McAllister B."/>
            <person name="McBride C.S."/>
            <person name="McKernan B."/>
            <person name="McKernan K."/>
            <person name="Mendez-Lago M."/>
            <person name="Minx P."/>
            <person name="Mollenhauer M.U."/>
            <person name="Montooth K."/>
            <person name="Mount S.M."/>
            <person name="Mu X."/>
            <person name="Myers E."/>
            <person name="Negre B."/>
            <person name="Newfeld S."/>
            <person name="Nielsen R."/>
            <person name="Noor M.A."/>
            <person name="O'Grady P."/>
            <person name="Pachter L."/>
            <person name="Papaceit M."/>
            <person name="Parisi M.J."/>
            <person name="Parisi M."/>
            <person name="Parts L."/>
            <person name="Pedersen J.S."/>
            <person name="Pesole G."/>
            <person name="Phillippy A.M."/>
            <person name="Ponting C.P."/>
            <person name="Pop M."/>
            <person name="Porcelli D."/>
            <person name="Powell J.R."/>
            <person name="Prohaska S."/>
            <person name="Pruitt K."/>
            <person name="Puig M."/>
            <person name="Quesneville H."/>
            <person name="Ram K.R."/>
            <person name="Rand D."/>
            <person name="Rasmussen M.D."/>
            <person name="Reed L.K."/>
            <person name="Reenan R."/>
            <person name="Reily A."/>
            <person name="Remington K.A."/>
            <person name="Rieger T.T."/>
            <person name="Ritchie M.G."/>
            <person name="Robin C."/>
            <person name="Rogers Y.H."/>
            <person name="Rohde C."/>
            <person name="Rozas J."/>
            <person name="Rubenfield M.J."/>
            <person name="Ruiz A."/>
            <person name="Russo S."/>
            <person name="Salzberg S.L."/>
            <person name="Sanchez-Gracia A."/>
            <person name="Saranga D.J."/>
            <person name="Sato H."/>
            <person name="Schaeffer S.W."/>
            <person name="Schatz M.C."/>
            <person name="Schlenke T."/>
            <person name="Schwartz R."/>
            <person name="Segarra C."/>
            <person name="Singh R.S."/>
            <person name="Sirot L."/>
            <person name="Sirota M."/>
            <person name="Sisneros N.B."/>
            <person name="Smith C.D."/>
            <person name="Smith T.F."/>
            <person name="Spieth J."/>
            <person name="Stage D.E."/>
            <person name="Stark A."/>
            <person name="Stephan W."/>
            <person name="Strausberg R.L."/>
            <person name="Strempel S."/>
            <person name="Sturgill D."/>
            <person name="Sutton G."/>
            <person name="Sutton G.G."/>
            <person name="Tao W."/>
            <person name="Teichmann S."/>
            <person name="Tobari Y.N."/>
            <person name="Tomimura Y."/>
            <person name="Tsolas J.M."/>
            <person name="Valente V.L."/>
            <person name="Venter E."/>
            <person name="Venter J.C."/>
            <person name="Vicario S."/>
            <person name="Vieira F.G."/>
            <person name="Vilella A.J."/>
            <person name="Villasante A."/>
            <person name="Walenz B."/>
            <person name="Wang J."/>
            <person name="Wasserman M."/>
            <person name="Watts T."/>
            <person name="Wilson D."/>
            <person name="Wilson R.K."/>
            <person name="Wing R.A."/>
            <person name="Wolfner M.F."/>
            <person name="Wong A."/>
            <person name="Wong G.K."/>
            <person name="Wu C.I."/>
            <person name="Wu G."/>
            <person name="Yamamoto D."/>
            <person name="Yang H.P."/>
            <person name="Yang S.P."/>
            <person name="Yorke J.A."/>
            <person name="Yoshida K."/>
            <person name="Zdobnov E."/>
            <person name="Zhang P."/>
            <person name="Zhang Y."/>
            <person name="Zimin A.V."/>
            <person name="Baldwin J."/>
            <person name="Abdouelleil A."/>
            <person name="Abdulkadir J."/>
            <person name="Abebe A."/>
            <person name="Abera B."/>
            <person name="Abreu J."/>
            <person name="Acer S.C."/>
            <person name="Aftuck L."/>
            <person name="Alexander A."/>
            <person name="An P."/>
            <person name="Anderson E."/>
            <person name="Anderson S."/>
            <person name="Arachi H."/>
            <person name="Azer M."/>
            <person name="Bachantsang P."/>
            <person name="Barry A."/>
            <person name="Bayul T."/>
            <person name="Berlin A."/>
            <person name="Bessette D."/>
            <person name="Bloom T."/>
            <person name="Blye J."/>
            <person name="Boguslavskiy L."/>
            <person name="Bonnet C."/>
            <person name="Boukhgalter B."/>
            <person name="Bourzgui I."/>
            <person name="Brown A."/>
            <person name="Cahill P."/>
            <person name="Channer S."/>
            <person name="Cheshatsang Y."/>
            <person name="Chuda L."/>
            <person name="Citroen M."/>
            <person name="Collymore A."/>
            <person name="Cooke P."/>
            <person name="Costello M."/>
            <person name="D'Aco K."/>
            <person name="Daza R."/>
            <person name="De Haan G."/>
            <person name="DeGray S."/>
            <person name="DeMaso C."/>
            <person name="Dhargay N."/>
            <person name="Dooley K."/>
            <person name="Dooley E."/>
            <person name="Doricent M."/>
            <person name="Dorje P."/>
            <person name="Dorjee K."/>
            <person name="Dupes A."/>
            <person name="Elong R."/>
            <person name="Falk J."/>
            <person name="Farina A."/>
            <person name="Faro S."/>
            <person name="Ferguson D."/>
            <person name="Fisher S."/>
            <person name="Foley C.D."/>
            <person name="Franke A."/>
            <person name="Friedrich D."/>
            <person name="Gadbois L."/>
            <person name="Gearin G."/>
            <person name="Gearin C.R."/>
            <person name="Giannoukos G."/>
            <person name="Goode T."/>
            <person name="Graham J."/>
            <person name="Grandbois E."/>
            <person name="Grewal S."/>
            <person name="Gyaltsen K."/>
            <person name="Hafez N."/>
            <person name="Hagos B."/>
            <person name="Hall J."/>
            <person name="Henson C."/>
            <person name="Hollinger A."/>
            <person name="Honan T."/>
            <person name="Huard M.D."/>
            <person name="Hughes L."/>
            <person name="Hurhula B."/>
            <person name="Husby M.E."/>
            <person name="Kamat A."/>
            <person name="Kanga B."/>
            <person name="Kashin S."/>
            <person name="Khazanovich D."/>
            <person name="Kisner P."/>
            <person name="Lance K."/>
            <person name="Lara M."/>
            <person name="Lee W."/>
            <person name="Lennon N."/>
            <person name="Letendre F."/>
            <person name="LeVine R."/>
            <person name="Lipovsky A."/>
            <person name="Liu X."/>
            <person name="Liu J."/>
            <person name="Liu S."/>
            <person name="Lokyitsang T."/>
            <person name="Lokyitsang Y."/>
            <person name="Lubonja R."/>
            <person name="Lui A."/>
            <person name="MacDonald P."/>
            <person name="Magnisalis V."/>
            <person name="Maru K."/>
            <person name="Matthews C."/>
            <person name="McCusker W."/>
            <person name="McDonough S."/>
            <person name="Mehta T."/>
            <person name="Meldrim J."/>
            <person name="Meneus L."/>
            <person name="Mihai O."/>
            <person name="Mihalev A."/>
            <person name="Mihova T."/>
            <person name="Mittelman R."/>
            <person name="Mlenga V."/>
            <person name="Montmayeur A."/>
            <person name="Mulrain L."/>
            <person name="Navidi A."/>
            <person name="Naylor J."/>
            <person name="Negash T."/>
            <person name="Nguyen T."/>
            <person name="Nguyen N."/>
            <person name="Nicol R."/>
            <person name="Norbu C."/>
            <person name="Norbu N."/>
            <person name="Novod N."/>
            <person name="O'Neill B."/>
            <person name="Osman S."/>
            <person name="Markiewicz E."/>
            <person name="Oyono O.L."/>
            <person name="Patti C."/>
            <person name="Phunkhang P."/>
            <person name="Pierre F."/>
            <person name="Priest M."/>
            <person name="Raghuraman S."/>
            <person name="Rege F."/>
            <person name="Reyes R."/>
            <person name="Rise C."/>
            <person name="Rogov P."/>
            <person name="Ross K."/>
            <person name="Ryan E."/>
            <person name="Settipalli S."/>
            <person name="Shea T."/>
            <person name="Sherpa N."/>
            <person name="Shi L."/>
            <person name="Shih D."/>
            <person name="Sparrow T."/>
            <person name="Spaulding J."/>
            <person name="Stalker J."/>
            <person name="Stange-Thomann N."/>
            <person name="Stavropoulos S."/>
            <person name="Stone C."/>
            <person name="Strader C."/>
            <person name="Tesfaye S."/>
            <person name="Thomson T."/>
            <person name="Thoulutsang Y."/>
            <person name="Thoulutsang D."/>
            <person name="Topham K."/>
            <person name="Topping I."/>
            <person name="Tsamla T."/>
            <person name="Vassiliev H."/>
            <person name="Vo A."/>
            <person name="Wangchuk T."/>
            <person name="Wangdi T."/>
            <person name="Weiand M."/>
            <person name="Wilkinson J."/>
            <person name="Wilson A."/>
            <person name="Yadav S."/>
            <person name="Young G."/>
            <person name="Yu Q."/>
            <person name="Zembek L."/>
            <person name="Zhong D."/>
            <person name="Zimmer A."/>
            <person name="Zwirko Z."/>
            <person name="Jaffe D.B."/>
            <person name="Alvarez P."/>
            <person name="Brockman W."/>
            <person name="Butler J."/>
            <person name="Chin C."/>
            <person name="Gnerre S."/>
            <person name="Grabherr M."/>
            <person name="Kleber M."/>
            <person name="Mauceli E."/>
            <person name="MacCallum I."/>
        </authorList>
    </citation>
    <scope>NUCLEOTIDE SEQUENCE [LARGE SCALE GENOMIC DNA]</scope>
    <source>
        <strain evidence="10">Tucson 15010-1051.87</strain>
    </source>
</reference>
<evidence type="ECO:0000256" key="2">
    <source>
        <dbReference type="ARBA" id="ARBA00006356"/>
    </source>
</evidence>